<name>A0ABR3IYM6_9AGAR</name>
<proteinExistence type="predicted"/>
<feature type="region of interest" description="Disordered" evidence="1">
    <location>
        <begin position="128"/>
        <end position="148"/>
    </location>
</feature>
<keyword evidence="3" id="KW-1185">Reference proteome</keyword>
<evidence type="ECO:0000313" key="2">
    <source>
        <dbReference type="EMBL" id="KAL0948347.1"/>
    </source>
</evidence>
<feature type="region of interest" description="Disordered" evidence="1">
    <location>
        <begin position="181"/>
        <end position="205"/>
    </location>
</feature>
<dbReference type="EMBL" id="JASNQZ010000014">
    <property type="protein sequence ID" value="KAL0948347.1"/>
    <property type="molecule type" value="Genomic_DNA"/>
</dbReference>
<reference evidence="3" key="1">
    <citation type="submission" date="2024-06" db="EMBL/GenBank/DDBJ databases">
        <title>Multi-omics analyses provide insights into the biosynthesis of the anticancer antibiotic pleurotin in Hohenbuehelia grisea.</title>
        <authorList>
            <person name="Weaver J.A."/>
            <person name="Alberti F."/>
        </authorList>
    </citation>
    <scope>NUCLEOTIDE SEQUENCE [LARGE SCALE GENOMIC DNA]</scope>
    <source>
        <strain evidence="3">T-177</strain>
    </source>
</reference>
<feature type="compositionally biased region" description="Acidic residues" evidence="1">
    <location>
        <begin position="288"/>
        <end position="297"/>
    </location>
</feature>
<organism evidence="2 3">
    <name type="scientific">Hohenbuehelia grisea</name>
    <dbReference type="NCBI Taxonomy" id="104357"/>
    <lineage>
        <taxon>Eukaryota</taxon>
        <taxon>Fungi</taxon>
        <taxon>Dikarya</taxon>
        <taxon>Basidiomycota</taxon>
        <taxon>Agaricomycotina</taxon>
        <taxon>Agaricomycetes</taxon>
        <taxon>Agaricomycetidae</taxon>
        <taxon>Agaricales</taxon>
        <taxon>Pleurotineae</taxon>
        <taxon>Pleurotaceae</taxon>
        <taxon>Hohenbuehelia</taxon>
    </lineage>
</organism>
<feature type="region of interest" description="Disordered" evidence="1">
    <location>
        <begin position="1"/>
        <end position="21"/>
    </location>
</feature>
<feature type="compositionally biased region" description="Basic and acidic residues" evidence="1">
    <location>
        <begin position="311"/>
        <end position="331"/>
    </location>
</feature>
<protein>
    <submittedName>
        <fullName evidence="2">Uncharacterized protein</fullName>
    </submittedName>
</protein>
<feature type="region of interest" description="Disordered" evidence="1">
    <location>
        <begin position="261"/>
        <end position="331"/>
    </location>
</feature>
<dbReference type="Proteomes" id="UP001556367">
    <property type="component" value="Unassembled WGS sequence"/>
</dbReference>
<accession>A0ABR3IYM6</accession>
<feature type="compositionally biased region" description="Basic and acidic residues" evidence="1">
    <location>
        <begin position="261"/>
        <end position="277"/>
    </location>
</feature>
<feature type="compositionally biased region" description="Acidic residues" evidence="1">
    <location>
        <begin position="192"/>
        <end position="205"/>
    </location>
</feature>
<evidence type="ECO:0000313" key="3">
    <source>
        <dbReference type="Proteomes" id="UP001556367"/>
    </source>
</evidence>
<feature type="compositionally biased region" description="Basic residues" evidence="1">
    <location>
        <begin position="1"/>
        <end position="11"/>
    </location>
</feature>
<evidence type="ECO:0000256" key="1">
    <source>
        <dbReference type="SAM" id="MobiDB-lite"/>
    </source>
</evidence>
<gene>
    <name evidence="2" type="ORF">HGRIS_010933</name>
</gene>
<sequence>MSSKKRKHRRKYDVDVNSQSDRPVQHELDPALYIQAYEADIVRGLQAQAAARSLGMAPDETGQLKHGDGLIQWGQADTVSASRRSARTFSTSIIDDDEVNFAVANDGIWVDRYDARLLLDSLPPLDEPATAAHAASPSGWSDLPSDSEDTFFLSPDEIESYRRDKRRRIIDRSREERLRALREAEGESAGMEAEEVWGGSDEEPDEAQRDFMRRTAGHLLSSPNPAQLEMRILANHGADKRFAFLRGRWSRAWKIVKGRERLAREEQAAKDEAEKAKAGLGGLAGYGDSDDDEGSEDDSQKEGAGEAASSEVDKPATVEDIRRATVDDAAKEARRARLKDWVEKRRTEKGV</sequence>
<comment type="caution">
    <text evidence="2">The sequence shown here is derived from an EMBL/GenBank/DDBJ whole genome shotgun (WGS) entry which is preliminary data.</text>
</comment>